<accession>A0A346PUS4</accession>
<dbReference type="GeneID" id="37643775"/>
<dbReference type="PANTHER" id="PTHR37953">
    <property type="entry name" value="UPF0127 PROTEIN MJ1496"/>
    <property type="match status" value="1"/>
</dbReference>
<sequence>MAPNWSRRHLLGVVGTVAVAGCAGEDESTDSSDDPQSESGTETDAEGDGTADEEATDDEDDEYVYETAEVSVTTPDGDELSSVTAAIADTEELQYIGLSATTELPPDRGMLFVFDEVDDHTFVMREMDFGIDIIYADADGTITEIHHAPEPAPDEDGNEQEYPGRGQYVLEVVYEWAIDHDVSEGDVLEFDLDE</sequence>
<feature type="compositionally biased region" description="Acidic residues" evidence="1">
    <location>
        <begin position="24"/>
        <end position="62"/>
    </location>
</feature>
<evidence type="ECO:0000313" key="2">
    <source>
        <dbReference type="EMBL" id="AXR83269.1"/>
    </source>
</evidence>
<dbReference type="InterPro" id="IPR003795">
    <property type="entry name" value="DUF192"/>
</dbReference>
<dbReference type="Gene3D" id="2.60.120.1140">
    <property type="entry name" value="Protein of unknown function DUF192"/>
    <property type="match status" value="1"/>
</dbReference>
<gene>
    <name evidence="2" type="ORF">AArcMg_3285</name>
</gene>
<dbReference type="PANTHER" id="PTHR37953:SF1">
    <property type="entry name" value="UPF0127 PROTEIN MJ1496"/>
    <property type="match status" value="1"/>
</dbReference>
<organism evidence="2 3">
    <name type="scientific">Natrarchaeobaculum sulfurireducens</name>
    <dbReference type="NCBI Taxonomy" id="2044521"/>
    <lineage>
        <taxon>Archaea</taxon>
        <taxon>Methanobacteriati</taxon>
        <taxon>Methanobacteriota</taxon>
        <taxon>Stenosarchaea group</taxon>
        <taxon>Halobacteria</taxon>
        <taxon>Halobacteriales</taxon>
        <taxon>Natrialbaceae</taxon>
        <taxon>Natrarchaeobaculum</taxon>
    </lineage>
</organism>
<keyword evidence="3" id="KW-1185">Reference proteome</keyword>
<dbReference type="Pfam" id="PF02643">
    <property type="entry name" value="DUF192"/>
    <property type="match status" value="1"/>
</dbReference>
<dbReference type="Proteomes" id="UP000258613">
    <property type="component" value="Chromosome"/>
</dbReference>
<feature type="region of interest" description="Disordered" evidence="1">
    <location>
        <begin position="21"/>
        <end position="62"/>
    </location>
</feature>
<name>A0A346PUS4_9EURY</name>
<evidence type="ECO:0000313" key="3">
    <source>
        <dbReference type="Proteomes" id="UP000258613"/>
    </source>
</evidence>
<dbReference type="AlphaFoldDB" id="A0A346PUS4"/>
<dbReference type="InterPro" id="IPR038695">
    <property type="entry name" value="Saro_0823-like_sf"/>
</dbReference>
<dbReference type="EMBL" id="CP027033">
    <property type="protein sequence ID" value="AXR83269.1"/>
    <property type="molecule type" value="Genomic_DNA"/>
</dbReference>
<dbReference type="KEGG" id="nag:AArcMg_3285"/>
<protein>
    <recommendedName>
        <fullName evidence="4">DUF192 domain-containing protein</fullName>
    </recommendedName>
</protein>
<reference evidence="3" key="1">
    <citation type="submission" date="2018-02" db="EMBL/GenBank/DDBJ databases">
        <title>Phenotypic and genomic properties of facultatively anaerobic sulfur-reducing natronoarchaea from hypersaline soda lakes.</title>
        <authorList>
            <person name="Sorokin D.Y."/>
            <person name="Kublanov I.V."/>
            <person name="Roman P."/>
            <person name="Sinninghe Damste J.S."/>
            <person name="Golyshin P.N."/>
            <person name="Rojo D."/>
            <person name="Ciordia S."/>
            <person name="Mena M.D.C."/>
            <person name="Ferrer M."/>
            <person name="Messina E."/>
            <person name="Smedile F."/>
            <person name="La Spada G."/>
            <person name="La Cono V."/>
            <person name="Yakimov M.M."/>
        </authorList>
    </citation>
    <scope>NUCLEOTIDE SEQUENCE [LARGE SCALE GENOMIC DNA]</scope>
    <source>
        <strain evidence="3">AArc-Mg</strain>
    </source>
</reference>
<dbReference type="PROSITE" id="PS51257">
    <property type="entry name" value="PROKAR_LIPOPROTEIN"/>
    <property type="match status" value="1"/>
</dbReference>
<dbReference type="RefSeq" id="WP_117369714.1">
    <property type="nucleotide sequence ID" value="NZ_CP027033.1"/>
</dbReference>
<proteinExistence type="predicted"/>
<evidence type="ECO:0008006" key="4">
    <source>
        <dbReference type="Google" id="ProtNLM"/>
    </source>
</evidence>
<evidence type="ECO:0000256" key="1">
    <source>
        <dbReference type="SAM" id="MobiDB-lite"/>
    </source>
</evidence>
<dbReference type="OrthoDB" id="6763at2157"/>